<dbReference type="EMBL" id="BJYX01000014">
    <property type="protein sequence ID" value="GEO30921.1"/>
    <property type="molecule type" value="Genomic_DNA"/>
</dbReference>
<evidence type="ECO:0000313" key="3">
    <source>
        <dbReference type="EMBL" id="GEO30921.1"/>
    </source>
</evidence>
<evidence type="ECO:0000256" key="2">
    <source>
        <dbReference type="SAM" id="SignalP"/>
    </source>
</evidence>
<keyword evidence="1" id="KW-0812">Transmembrane</keyword>
<feature type="chain" id="PRO_5021764712" description="DUF3592 domain-containing protein" evidence="2">
    <location>
        <begin position="27"/>
        <end position="136"/>
    </location>
</feature>
<feature type="signal peptide" evidence="2">
    <location>
        <begin position="1"/>
        <end position="26"/>
    </location>
</feature>
<gene>
    <name evidence="3" type="ORF">TAE01_27310</name>
</gene>
<name>A0A512D379_9MICO</name>
<keyword evidence="2" id="KW-0732">Signal</keyword>
<protein>
    <recommendedName>
        <fullName evidence="5">DUF3592 domain-containing protein</fullName>
    </recommendedName>
</protein>
<accession>A0A512D379</accession>
<keyword evidence="1" id="KW-0472">Membrane</keyword>
<evidence type="ECO:0008006" key="5">
    <source>
        <dbReference type="Google" id="ProtNLM"/>
    </source>
</evidence>
<keyword evidence="4" id="KW-1185">Reference proteome</keyword>
<comment type="caution">
    <text evidence="3">The sequence shown here is derived from an EMBL/GenBank/DDBJ whole genome shotgun (WGS) entry which is preliminary data.</text>
</comment>
<reference evidence="3 4" key="1">
    <citation type="submission" date="2019-07" db="EMBL/GenBank/DDBJ databases">
        <title>Whole genome shotgun sequence of Terrabacter aerolatus NBRC 106305.</title>
        <authorList>
            <person name="Hosoyama A."/>
            <person name="Uohara A."/>
            <person name="Ohji S."/>
            <person name="Ichikawa N."/>
        </authorList>
    </citation>
    <scope>NUCLEOTIDE SEQUENCE [LARGE SCALE GENOMIC DNA]</scope>
    <source>
        <strain evidence="3 4">NBRC 106305</strain>
    </source>
</reference>
<proteinExistence type="predicted"/>
<feature type="transmembrane region" description="Helical" evidence="1">
    <location>
        <begin position="99"/>
        <end position="118"/>
    </location>
</feature>
<keyword evidence="1" id="KW-1133">Transmembrane helix</keyword>
<evidence type="ECO:0000256" key="1">
    <source>
        <dbReference type="SAM" id="Phobius"/>
    </source>
</evidence>
<sequence>MLRILIPVMALSALVVGAGALGPALAASRGEGLPGTVTVTRVQCTKGGCQPFGRYVSIDGSVTLPDAHLDGDGAVGDRVSVVYLGESSPPQVHVPGSDLWVLIALALVVAGGFIVWWLRDIARALHRRLRRPSARL</sequence>
<evidence type="ECO:0000313" key="4">
    <source>
        <dbReference type="Proteomes" id="UP000321534"/>
    </source>
</evidence>
<dbReference type="Proteomes" id="UP000321534">
    <property type="component" value="Unassembled WGS sequence"/>
</dbReference>
<organism evidence="3 4">
    <name type="scientific">Terrabacter aerolatus</name>
    <dbReference type="NCBI Taxonomy" id="422442"/>
    <lineage>
        <taxon>Bacteria</taxon>
        <taxon>Bacillati</taxon>
        <taxon>Actinomycetota</taxon>
        <taxon>Actinomycetes</taxon>
        <taxon>Micrococcales</taxon>
        <taxon>Intrasporangiaceae</taxon>
        <taxon>Terrabacter</taxon>
    </lineage>
</organism>
<dbReference type="AlphaFoldDB" id="A0A512D379"/>